<keyword evidence="1" id="KW-1133">Transmembrane helix</keyword>
<dbReference type="Proteomes" id="UP000064514">
    <property type="component" value="Unassembled WGS sequence"/>
</dbReference>
<dbReference type="RefSeq" id="WP_059394172.1">
    <property type="nucleotide sequence ID" value="NZ_DF968086.1"/>
</dbReference>
<name>A0A3F3H4Y7_9LACO</name>
<evidence type="ECO:0000256" key="1">
    <source>
        <dbReference type="SAM" id="Phobius"/>
    </source>
</evidence>
<protein>
    <submittedName>
        <fullName evidence="2">Uncharacterized protein</fullName>
    </submittedName>
</protein>
<gene>
    <name evidence="2" type="ORF">FTRO_0090280</name>
</gene>
<dbReference type="STRING" id="709323.GCA_001047135_01391"/>
<dbReference type="EMBL" id="DF968086">
    <property type="protein sequence ID" value="GAP04827.1"/>
    <property type="molecule type" value="Genomic_DNA"/>
</dbReference>
<feature type="transmembrane region" description="Helical" evidence="1">
    <location>
        <begin position="81"/>
        <end position="101"/>
    </location>
</feature>
<evidence type="ECO:0000313" key="2">
    <source>
        <dbReference type="EMBL" id="GAP04827.1"/>
    </source>
</evidence>
<proteinExistence type="predicted"/>
<feature type="transmembrane region" description="Helical" evidence="1">
    <location>
        <begin position="236"/>
        <end position="255"/>
    </location>
</feature>
<accession>A0A3F3H4Y7</accession>
<feature type="transmembrane region" description="Helical" evidence="1">
    <location>
        <begin position="30"/>
        <end position="52"/>
    </location>
</feature>
<dbReference type="AlphaFoldDB" id="A0A3F3H4Y7"/>
<feature type="transmembrane region" description="Helical" evidence="1">
    <location>
        <begin position="141"/>
        <end position="166"/>
    </location>
</feature>
<organism evidence="2">
    <name type="scientific">Fructobacillus tropaeoli</name>
    <dbReference type="NCBI Taxonomy" id="709323"/>
    <lineage>
        <taxon>Bacteria</taxon>
        <taxon>Bacillati</taxon>
        <taxon>Bacillota</taxon>
        <taxon>Bacilli</taxon>
        <taxon>Lactobacillales</taxon>
        <taxon>Lactobacillaceae</taxon>
        <taxon>Fructobacillus</taxon>
    </lineage>
</organism>
<keyword evidence="1" id="KW-0472">Membrane</keyword>
<keyword evidence="1" id="KW-0812">Transmembrane</keyword>
<sequence>MFLFKSTISKDELNNLTSSMAEYNSNTNDWVQAIVHSMIPIALAILGVCFLVEFTKTSERFRETQGTPIDSEIMMQMALKYVLTFLAIMLASQIIDAVLWVTNVIGKNVATTGGLSGHNGPEENALFQASKVKMNWAQKPLFYTIFALHTCAFVGIGLLAKILIFLRFITLCIFKAISPIIVSLGMTTDFKSVVINFWKQIMAISLQSVVLIIVLKLYPMFLSDDSLSETVTFGEWVPVAMGAFLKLIAVVFVIIGSQNLSRRLLGV</sequence>
<feature type="transmembrane region" description="Helical" evidence="1">
    <location>
        <begin position="201"/>
        <end position="221"/>
    </location>
</feature>
<reference evidence="2" key="1">
    <citation type="journal article" date="2015" name="BMC Genomics">
        <title>Comparative genomics of Fructobacillus spp. and Leuconostoc spp. reveals niche-specific evolution of Fructobacillus spp.</title>
        <authorList>
            <person name="Endo A."/>
            <person name="Tanizawa Y."/>
            <person name="Tanaka N."/>
            <person name="Maeno S."/>
            <person name="Kumar H."/>
            <person name="Shiwa Y."/>
            <person name="Okada S."/>
            <person name="Yoshikawa H."/>
            <person name="Dicks L."/>
            <person name="Nakagawa J."/>
            <person name="Arita M."/>
        </authorList>
    </citation>
    <scope>NUCLEOTIDE SEQUENCE [LARGE SCALE GENOMIC DNA]</scope>
    <source>
        <strain evidence="2">F214-1</strain>
    </source>
</reference>